<dbReference type="EMBL" id="QGKW02000276">
    <property type="protein sequence ID" value="KAF2609520.1"/>
    <property type="molecule type" value="Genomic_DNA"/>
</dbReference>
<evidence type="ECO:0000313" key="1">
    <source>
        <dbReference type="EMBL" id="KAF2609520.1"/>
    </source>
</evidence>
<accession>A0A8S9LNA2</accession>
<dbReference type="AlphaFoldDB" id="A0A8S9LNA2"/>
<reference evidence="1" key="1">
    <citation type="submission" date="2019-12" db="EMBL/GenBank/DDBJ databases">
        <title>Genome sequencing and annotation of Brassica cretica.</title>
        <authorList>
            <person name="Studholme D.J."/>
            <person name="Sarris P.F."/>
        </authorList>
    </citation>
    <scope>NUCLEOTIDE SEQUENCE</scope>
    <source>
        <strain evidence="1">PFS-001/15</strain>
        <tissue evidence="1">Leaf</tissue>
    </source>
</reference>
<dbReference type="Proteomes" id="UP000712281">
    <property type="component" value="Unassembled WGS sequence"/>
</dbReference>
<gene>
    <name evidence="1" type="ORF">F2Q68_00043010</name>
</gene>
<organism evidence="1 2">
    <name type="scientific">Brassica cretica</name>
    <name type="common">Mustard</name>
    <dbReference type="NCBI Taxonomy" id="69181"/>
    <lineage>
        <taxon>Eukaryota</taxon>
        <taxon>Viridiplantae</taxon>
        <taxon>Streptophyta</taxon>
        <taxon>Embryophyta</taxon>
        <taxon>Tracheophyta</taxon>
        <taxon>Spermatophyta</taxon>
        <taxon>Magnoliopsida</taxon>
        <taxon>eudicotyledons</taxon>
        <taxon>Gunneridae</taxon>
        <taxon>Pentapetalae</taxon>
        <taxon>rosids</taxon>
        <taxon>malvids</taxon>
        <taxon>Brassicales</taxon>
        <taxon>Brassicaceae</taxon>
        <taxon>Brassiceae</taxon>
        <taxon>Brassica</taxon>
    </lineage>
</organism>
<sequence length="128" mass="15015">MFSRKEASRKTTTRSSTLEDVHDGDVIVLRTEFVPHSVNPAEGEEYWVAKCGMITSHAEASFPFRSRHAIDHNLPSRSTHSFLRIVREFYRISDEVEFRFPRHGEYAENPPLGYFTCYEAFLVRCRLW</sequence>
<evidence type="ECO:0000313" key="2">
    <source>
        <dbReference type="Proteomes" id="UP000712281"/>
    </source>
</evidence>
<name>A0A8S9LNA2_BRACR</name>
<comment type="caution">
    <text evidence="1">The sequence shown here is derived from an EMBL/GenBank/DDBJ whole genome shotgun (WGS) entry which is preliminary data.</text>
</comment>
<protein>
    <submittedName>
        <fullName evidence="1">Uncharacterized protein</fullName>
    </submittedName>
</protein>
<proteinExistence type="predicted"/>